<keyword evidence="4" id="KW-0288">FMN</keyword>
<dbReference type="Gene3D" id="3.40.50.80">
    <property type="entry name" value="Nucleotide-binding domain of ferredoxin-NADP reductase (FNR) module"/>
    <property type="match status" value="1"/>
</dbReference>
<comment type="cofactor">
    <cofactor evidence="1">
        <name>FAD</name>
        <dbReference type="ChEBI" id="CHEBI:57692"/>
    </cofactor>
</comment>
<dbReference type="PANTHER" id="PTHR19384:SF10">
    <property type="entry name" value="NADPH-DEPENDENT DIFLAVIN OXIDOREDUCTASE 1"/>
    <property type="match status" value="1"/>
</dbReference>
<organism evidence="9 10">
    <name type="scientific">Trypanosoma conorhini</name>
    <dbReference type="NCBI Taxonomy" id="83891"/>
    <lineage>
        <taxon>Eukaryota</taxon>
        <taxon>Discoba</taxon>
        <taxon>Euglenozoa</taxon>
        <taxon>Kinetoplastea</taxon>
        <taxon>Metakinetoplastina</taxon>
        <taxon>Trypanosomatida</taxon>
        <taxon>Trypanosomatidae</taxon>
        <taxon>Trypanosoma</taxon>
    </lineage>
</organism>
<dbReference type="GeneID" id="40318301"/>
<comment type="caution">
    <text evidence="9">The sequence shown here is derived from an EMBL/GenBank/DDBJ whole genome shotgun (WGS) entry which is preliminary data.</text>
</comment>
<keyword evidence="2" id="KW-0963">Cytoplasm</keyword>
<dbReference type="SUPFAM" id="SSF63380">
    <property type="entry name" value="Riboflavin synthase domain-like"/>
    <property type="match status" value="1"/>
</dbReference>
<feature type="domain" description="Oxidoreductase FAD/NAD(P)-binding" evidence="8">
    <location>
        <begin position="74"/>
        <end position="182"/>
    </location>
</feature>
<dbReference type="Proteomes" id="UP000284403">
    <property type="component" value="Unassembled WGS sequence"/>
</dbReference>
<dbReference type="RefSeq" id="XP_029228289.1">
    <property type="nucleotide sequence ID" value="XM_029371599.1"/>
</dbReference>
<dbReference type="InterPro" id="IPR001709">
    <property type="entry name" value="Flavoprot_Pyr_Nucl_cyt_Rdtase"/>
</dbReference>
<dbReference type="PANTHER" id="PTHR19384">
    <property type="entry name" value="NITRIC OXIDE SYNTHASE-RELATED"/>
    <property type="match status" value="1"/>
</dbReference>
<keyword evidence="10" id="KW-1185">Reference proteome</keyword>
<dbReference type="EMBL" id="MKKU01000250">
    <property type="protein sequence ID" value="RNF17854.1"/>
    <property type="molecule type" value="Genomic_DNA"/>
</dbReference>
<dbReference type="Gene3D" id="2.40.30.10">
    <property type="entry name" value="Translation factors"/>
    <property type="match status" value="1"/>
</dbReference>
<gene>
    <name evidence="9" type="ORF">Tco025E_04690</name>
</gene>
<sequence>MRPRLFSISSAPSLDLAEIHLTVAELSWQTPLKRSRKGMCSSYLAAAVAGDVFTCFLWRGSLPVPSKPTPLICVGTGTGIAPLRSLIRECAASTSVWGDVPILLVFGCRHEGKDYLYADEWKELSRDRLKQLKVLPAFSRDGDKKFYVQHQLGRHARRVAALLDEGACIYVCGNSTPMPKDVALTFEDIVTQCCCGGDEVRGQEYMKQLRKQGRYVVDSWSA</sequence>
<accession>A0A3R7N860</accession>
<proteinExistence type="predicted"/>
<reference evidence="9 10" key="1">
    <citation type="journal article" date="2018" name="BMC Genomics">
        <title>Genomic comparison of Trypanosoma conorhini and Trypanosoma rangeli to Trypanosoma cruzi strains of high and low virulence.</title>
        <authorList>
            <person name="Bradwell K.R."/>
            <person name="Koparde V.N."/>
            <person name="Matveyev A.V."/>
            <person name="Serrano M.G."/>
            <person name="Alves J.M."/>
            <person name="Parikh H."/>
            <person name="Huang B."/>
            <person name="Lee V."/>
            <person name="Espinosa-Alvarez O."/>
            <person name="Ortiz P.A."/>
            <person name="Costa-Martins A.G."/>
            <person name="Teixeira M.M."/>
            <person name="Buck G.A."/>
        </authorList>
    </citation>
    <scope>NUCLEOTIDE SEQUENCE [LARGE SCALE GENOMIC DNA]</scope>
    <source>
        <strain evidence="9 10">025E</strain>
    </source>
</reference>
<dbReference type="GO" id="GO:0016491">
    <property type="term" value="F:oxidoreductase activity"/>
    <property type="evidence" value="ECO:0007669"/>
    <property type="project" value="UniProtKB-KW"/>
</dbReference>
<dbReference type="InterPro" id="IPR001433">
    <property type="entry name" value="OxRdtase_FAD/NAD-bd"/>
</dbReference>
<evidence type="ECO:0000256" key="6">
    <source>
        <dbReference type="ARBA" id="ARBA00022857"/>
    </source>
</evidence>
<keyword evidence="5" id="KW-0274">FAD</keyword>
<evidence type="ECO:0000256" key="5">
    <source>
        <dbReference type="ARBA" id="ARBA00022827"/>
    </source>
</evidence>
<dbReference type="FunFam" id="3.40.50.80:FF:000030">
    <property type="entry name" value="NADPH-dependent diflavin oxidoreductase 1"/>
    <property type="match status" value="1"/>
</dbReference>
<protein>
    <submittedName>
        <fullName evidence="9">NADPH-dependent FMN/FAD containing oxidoreductase</fullName>
    </submittedName>
</protein>
<name>A0A3R7N860_9TRYP</name>
<dbReference type="GO" id="GO:0010181">
    <property type="term" value="F:FMN binding"/>
    <property type="evidence" value="ECO:0007669"/>
    <property type="project" value="TreeGrafter"/>
</dbReference>
<evidence type="ECO:0000313" key="9">
    <source>
        <dbReference type="EMBL" id="RNF17854.1"/>
    </source>
</evidence>
<dbReference type="PRINTS" id="PR00371">
    <property type="entry name" value="FPNCR"/>
</dbReference>
<keyword evidence="6" id="KW-0521">NADP</keyword>
<keyword evidence="3" id="KW-0285">Flavoprotein</keyword>
<dbReference type="Pfam" id="PF00175">
    <property type="entry name" value="NAD_binding_1"/>
    <property type="match status" value="1"/>
</dbReference>
<dbReference type="AlphaFoldDB" id="A0A3R7N860"/>
<evidence type="ECO:0000259" key="8">
    <source>
        <dbReference type="Pfam" id="PF00175"/>
    </source>
</evidence>
<evidence type="ECO:0000256" key="2">
    <source>
        <dbReference type="ARBA" id="ARBA00022490"/>
    </source>
</evidence>
<keyword evidence="7" id="KW-0560">Oxidoreductase</keyword>
<dbReference type="InterPro" id="IPR017938">
    <property type="entry name" value="Riboflavin_synthase-like_b-brl"/>
</dbReference>
<evidence type="ECO:0000313" key="10">
    <source>
        <dbReference type="Proteomes" id="UP000284403"/>
    </source>
</evidence>
<dbReference type="GO" id="GO:0050660">
    <property type="term" value="F:flavin adenine dinucleotide binding"/>
    <property type="evidence" value="ECO:0007669"/>
    <property type="project" value="TreeGrafter"/>
</dbReference>
<evidence type="ECO:0000256" key="7">
    <source>
        <dbReference type="ARBA" id="ARBA00023002"/>
    </source>
</evidence>
<evidence type="ECO:0000256" key="3">
    <source>
        <dbReference type="ARBA" id="ARBA00022630"/>
    </source>
</evidence>
<dbReference type="SUPFAM" id="SSF52343">
    <property type="entry name" value="Ferredoxin reductase-like, C-terminal NADP-linked domain"/>
    <property type="match status" value="1"/>
</dbReference>
<evidence type="ECO:0000256" key="4">
    <source>
        <dbReference type="ARBA" id="ARBA00022643"/>
    </source>
</evidence>
<dbReference type="GO" id="GO:0005829">
    <property type="term" value="C:cytosol"/>
    <property type="evidence" value="ECO:0007669"/>
    <property type="project" value="TreeGrafter"/>
</dbReference>
<dbReference type="OrthoDB" id="1856718at2759"/>
<evidence type="ECO:0000256" key="1">
    <source>
        <dbReference type="ARBA" id="ARBA00001974"/>
    </source>
</evidence>
<dbReference type="InterPro" id="IPR039261">
    <property type="entry name" value="FNR_nucleotide-bd"/>
</dbReference>